<keyword evidence="3" id="KW-0507">mRNA processing</keyword>
<evidence type="ECO:0000256" key="8">
    <source>
        <dbReference type="ARBA" id="ARBA00023242"/>
    </source>
</evidence>
<comment type="catalytic activity">
    <reaction evidence="9">
        <text>ATP + H2O = ADP + phosphate + H(+)</text>
        <dbReference type="Rhea" id="RHEA:13065"/>
        <dbReference type="ChEBI" id="CHEBI:15377"/>
        <dbReference type="ChEBI" id="CHEBI:15378"/>
        <dbReference type="ChEBI" id="CHEBI:30616"/>
        <dbReference type="ChEBI" id="CHEBI:43474"/>
        <dbReference type="ChEBI" id="CHEBI:456216"/>
        <dbReference type="EC" id="3.6.4.13"/>
    </reaction>
</comment>
<dbReference type="AlphaFoldDB" id="A0A448YN77"/>
<organism evidence="13 14">
    <name type="scientific">Brettanomyces naardenensis</name>
    <name type="common">Yeast</name>
    <dbReference type="NCBI Taxonomy" id="13370"/>
    <lineage>
        <taxon>Eukaryota</taxon>
        <taxon>Fungi</taxon>
        <taxon>Dikarya</taxon>
        <taxon>Ascomycota</taxon>
        <taxon>Saccharomycotina</taxon>
        <taxon>Pichiomycetes</taxon>
        <taxon>Pichiales</taxon>
        <taxon>Pichiaceae</taxon>
        <taxon>Brettanomyces</taxon>
    </lineage>
</organism>
<dbReference type="GO" id="GO:0000398">
    <property type="term" value="P:mRNA splicing, via spliceosome"/>
    <property type="evidence" value="ECO:0007669"/>
    <property type="project" value="UniProtKB-ARBA"/>
</dbReference>
<dbReference type="SMART" id="SM00847">
    <property type="entry name" value="HA2"/>
    <property type="match status" value="1"/>
</dbReference>
<dbReference type="EMBL" id="CAACVR010000023">
    <property type="protein sequence ID" value="VEU22336.1"/>
    <property type="molecule type" value="Genomic_DNA"/>
</dbReference>
<proteinExistence type="predicted"/>
<evidence type="ECO:0000256" key="9">
    <source>
        <dbReference type="ARBA" id="ARBA00047984"/>
    </source>
</evidence>
<evidence type="ECO:0000256" key="5">
    <source>
        <dbReference type="ARBA" id="ARBA00022801"/>
    </source>
</evidence>
<dbReference type="CDD" id="cd18791">
    <property type="entry name" value="SF2_C_RHA"/>
    <property type="match status" value="1"/>
</dbReference>
<dbReference type="SMART" id="SM00487">
    <property type="entry name" value="DEXDc"/>
    <property type="match status" value="1"/>
</dbReference>
<evidence type="ECO:0000256" key="1">
    <source>
        <dbReference type="ARBA" id="ARBA00004123"/>
    </source>
</evidence>
<keyword evidence="14" id="KW-1185">Reference proteome</keyword>
<evidence type="ECO:0000259" key="12">
    <source>
        <dbReference type="PROSITE" id="PS51194"/>
    </source>
</evidence>
<keyword evidence="6" id="KW-0067">ATP-binding</keyword>
<name>A0A448YN77_BRENA</name>
<accession>A0A448YN77</accession>
<dbReference type="Pfam" id="PF04408">
    <property type="entry name" value="WHD_HA2"/>
    <property type="match status" value="1"/>
</dbReference>
<evidence type="ECO:0000256" key="2">
    <source>
        <dbReference type="ARBA" id="ARBA00012552"/>
    </source>
</evidence>
<feature type="region of interest" description="Disordered" evidence="10">
    <location>
        <begin position="227"/>
        <end position="246"/>
    </location>
</feature>
<dbReference type="InterPro" id="IPR007502">
    <property type="entry name" value="Helicase-assoc_dom"/>
</dbReference>
<dbReference type="PROSITE" id="PS00690">
    <property type="entry name" value="DEAH_ATP_HELICASE"/>
    <property type="match status" value="1"/>
</dbReference>
<dbReference type="OrthoDB" id="10253254at2759"/>
<reference evidence="13 14" key="1">
    <citation type="submission" date="2018-12" db="EMBL/GenBank/DDBJ databases">
        <authorList>
            <person name="Tiukova I."/>
            <person name="Dainat J."/>
        </authorList>
    </citation>
    <scope>NUCLEOTIDE SEQUENCE [LARGE SCALE GENOMIC DNA]</scope>
</reference>
<dbReference type="Gene3D" id="1.20.120.1080">
    <property type="match status" value="1"/>
</dbReference>
<feature type="region of interest" description="Disordered" evidence="10">
    <location>
        <begin position="1"/>
        <end position="55"/>
    </location>
</feature>
<dbReference type="InterPro" id="IPR027417">
    <property type="entry name" value="P-loop_NTPase"/>
</dbReference>
<dbReference type="SMART" id="SM00490">
    <property type="entry name" value="HELICc"/>
    <property type="match status" value="1"/>
</dbReference>
<dbReference type="GO" id="GO:0003724">
    <property type="term" value="F:RNA helicase activity"/>
    <property type="evidence" value="ECO:0007669"/>
    <property type="project" value="UniProtKB-EC"/>
</dbReference>
<dbReference type="Proteomes" id="UP000290900">
    <property type="component" value="Unassembled WGS sequence"/>
</dbReference>
<evidence type="ECO:0000256" key="10">
    <source>
        <dbReference type="SAM" id="MobiDB-lite"/>
    </source>
</evidence>
<dbReference type="STRING" id="13370.A0A448YN77"/>
<feature type="compositionally biased region" description="Acidic residues" evidence="10">
    <location>
        <begin position="22"/>
        <end position="32"/>
    </location>
</feature>
<dbReference type="PANTHER" id="PTHR18934:SF83">
    <property type="entry name" value="PRE-MRNA-SPLICING FACTOR ATP-DEPENDENT RNA HELICASE DHX16"/>
    <property type="match status" value="1"/>
</dbReference>
<evidence type="ECO:0000256" key="3">
    <source>
        <dbReference type="ARBA" id="ARBA00022664"/>
    </source>
</evidence>
<evidence type="ECO:0000256" key="4">
    <source>
        <dbReference type="ARBA" id="ARBA00022741"/>
    </source>
</evidence>
<dbReference type="GO" id="GO:0005524">
    <property type="term" value="F:ATP binding"/>
    <property type="evidence" value="ECO:0007669"/>
    <property type="project" value="UniProtKB-KW"/>
</dbReference>
<evidence type="ECO:0000313" key="14">
    <source>
        <dbReference type="Proteomes" id="UP000290900"/>
    </source>
</evidence>
<dbReference type="InParanoid" id="A0A448YN77"/>
<dbReference type="InterPro" id="IPR001650">
    <property type="entry name" value="Helicase_C-like"/>
</dbReference>
<dbReference type="GO" id="GO:0003723">
    <property type="term" value="F:RNA binding"/>
    <property type="evidence" value="ECO:0007669"/>
    <property type="project" value="TreeGrafter"/>
</dbReference>
<dbReference type="PROSITE" id="PS51194">
    <property type="entry name" value="HELICASE_CTER"/>
    <property type="match status" value="1"/>
</dbReference>
<comment type="subcellular location">
    <subcellularLocation>
        <location evidence="1">Nucleus</location>
    </subcellularLocation>
</comment>
<dbReference type="InterPro" id="IPR011709">
    <property type="entry name" value="DEAD-box_helicase_OB_fold"/>
</dbReference>
<dbReference type="Pfam" id="PF00271">
    <property type="entry name" value="Helicase_C"/>
    <property type="match status" value="1"/>
</dbReference>
<dbReference type="InterPro" id="IPR011545">
    <property type="entry name" value="DEAD/DEAH_box_helicase_dom"/>
</dbReference>
<dbReference type="FunFam" id="3.40.50.300:FF:000726">
    <property type="entry name" value="Pre-mRNA-splicing factor ATP-dependent RNA helicase"/>
    <property type="match status" value="1"/>
</dbReference>
<feature type="domain" description="Helicase ATP-binding" evidence="11">
    <location>
        <begin position="277"/>
        <end position="442"/>
    </location>
</feature>
<keyword evidence="8" id="KW-0539">Nucleus</keyword>
<dbReference type="Gene3D" id="3.40.50.300">
    <property type="entry name" value="P-loop containing nucleotide triphosphate hydrolases"/>
    <property type="match status" value="2"/>
</dbReference>
<dbReference type="PANTHER" id="PTHR18934">
    <property type="entry name" value="ATP-DEPENDENT RNA HELICASE"/>
    <property type="match status" value="1"/>
</dbReference>
<dbReference type="Pfam" id="PF21010">
    <property type="entry name" value="HA2_C"/>
    <property type="match status" value="1"/>
</dbReference>
<evidence type="ECO:0000313" key="13">
    <source>
        <dbReference type="EMBL" id="VEU22336.1"/>
    </source>
</evidence>
<feature type="compositionally biased region" description="Acidic residues" evidence="10">
    <location>
        <begin position="228"/>
        <end position="239"/>
    </location>
</feature>
<dbReference type="GO" id="GO:0071013">
    <property type="term" value="C:catalytic step 2 spliceosome"/>
    <property type="evidence" value="ECO:0007669"/>
    <property type="project" value="TreeGrafter"/>
</dbReference>
<evidence type="ECO:0000256" key="7">
    <source>
        <dbReference type="ARBA" id="ARBA00023187"/>
    </source>
</evidence>
<dbReference type="Pfam" id="PF00270">
    <property type="entry name" value="DEAD"/>
    <property type="match status" value="1"/>
</dbReference>
<keyword evidence="4" id="KW-0547">Nucleotide-binding</keyword>
<dbReference type="SUPFAM" id="SSF52540">
    <property type="entry name" value="P-loop containing nucleoside triphosphate hydrolases"/>
    <property type="match status" value="1"/>
</dbReference>
<dbReference type="FunCoup" id="A0A448YN77">
    <property type="interactions" value="94"/>
</dbReference>
<feature type="domain" description="Helicase C-terminal" evidence="12">
    <location>
        <begin position="467"/>
        <end position="642"/>
    </location>
</feature>
<evidence type="ECO:0000256" key="6">
    <source>
        <dbReference type="ARBA" id="ARBA00022840"/>
    </source>
</evidence>
<dbReference type="GO" id="GO:0071006">
    <property type="term" value="C:U2-type catalytic step 1 spliceosome"/>
    <property type="evidence" value="ECO:0007669"/>
    <property type="project" value="UniProtKB-ARBA"/>
</dbReference>
<keyword evidence="7" id="KW-0508">mRNA splicing</keyword>
<protein>
    <recommendedName>
        <fullName evidence="2">RNA helicase</fullName>
        <ecNumber evidence="2">3.6.4.13</ecNumber>
    </recommendedName>
</protein>
<feature type="region of interest" description="Disordered" evidence="10">
    <location>
        <begin position="726"/>
        <end position="753"/>
    </location>
</feature>
<dbReference type="EC" id="3.6.4.13" evidence="2"/>
<dbReference type="GO" id="GO:0022613">
    <property type="term" value="P:ribonucleoprotein complex biogenesis"/>
    <property type="evidence" value="ECO:0007669"/>
    <property type="project" value="UniProtKB-ARBA"/>
</dbReference>
<feature type="compositionally biased region" description="Low complexity" evidence="10">
    <location>
        <begin position="735"/>
        <end position="753"/>
    </location>
</feature>
<dbReference type="FunFam" id="3.40.50.300:FF:000007">
    <property type="entry name" value="Pre-mRNA-splicing factor ATP-dependent RNA helicase"/>
    <property type="match status" value="1"/>
</dbReference>
<evidence type="ECO:0000259" key="11">
    <source>
        <dbReference type="PROSITE" id="PS51192"/>
    </source>
</evidence>
<dbReference type="GO" id="GO:0016787">
    <property type="term" value="F:hydrolase activity"/>
    <property type="evidence" value="ECO:0007669"/>
    <property type="project" value="UniProtKB-KW"/>
</dbReference>
<dbReference type="PROSITE" id="PS51192">
    <property type="entry name" value="HELICASE_ATP_BIND_1"/>
    <property type="match status" value="1"/>
</dbReference>
<gene>
    <name evidence="13" type="ORF">BRENAR_LOCUS3067</name>
</gene>
<keyword evidence="5" id="KW-0378">Hydrolase</keyword>
<dbReference type="GO" id="GO:0071826">
    <property type="term" value="P:protein-RNA complex organization"/>
    <property type="evidence" value="ECO:0007669"/>
    <property type="project" value="UniProtKB-ARBA"/>
</dbReference>
<sequence length="932" mass="105357">MSGITKGELKRRRRNGNREEWKEEDVGEDLERDVEGGKLSSRISQAPKKTKETVSISDQEEQILFGNGGKDLNRTDDTDFNYLRKLARQRYLTERERRQMILLEGELRDFEGDIKEVGWEKLAERERREYTIKKEIMDIYRRRKEIEEAEKNGGSGSFLIQDDYVTTEGRIDTKRKHDVLWGKANRGRYGDSNDDDKMKGVSRYTHLKEAKPEKKYEYVFDRSQEVEFTSDGDDDEPELTSEQRELEEKIKAEEARVRSIEETRKSLPVYKYRDELIAAVKKYPILIVVGETGSGKTTQLPQYLYEAGFSGKQKLKIGCTQPRRVAATAVASRVADEVGTRLGDRVGYSVRFDDKTTDNTVIKYMTDGMLLREFMSDPELLSYSVMMVDEAHERSLHTDILLGLLKEVSAERPDFRILISSATMNAEKFSTYFDEAPIFNIPGRRFPVTIHYTLQPEANYLHAATTTVFQIHLSQKGPGGILVFLTGQDEIETMAENLRSTCERLSGQMDREMIVCPIYANLPSEKQQLIFAPTGKNSRKVVLATNIAETSLTIDGISFVIDSGFVKEDRFSPTTGMQSLSVVPCSRAAADQRAGRAGRTGPGKCFRLYTKWAFLHEMPESPAPEILRANLAGVVLQMLSLGITDLIHFDFLDPPSPESLIKALEQLYALGALNEKGELTRVGRKMTDLPCDPMLAKCLVTAGDLGCCRDVVSIVAMLEESGSIEGGRSKKKAADNGPSNGGSSDPSASSGNISAMEKFRSRAKARLGGDHLTLLEIWNQFVDSGFSPQWCRDNNLQYRALNRARSVRNQLEKLCERLALESEEKGLDELDEDDKDRMRVRIMKAIASGFFANAAKLGRSGDSYRTLKKNQTVWIHPSSALFKMKPPPKMVIYNELVLTSKEFMRNCMPISAKWLEEYAPHYYKSTEPERGS</sequence>
<dbReference type="InterPro" id="IPR002464">
    <property type="entry name" value="DNA/RNA_helicase_DEAH_CS"/>
</dbReference>
<dbReference type="InterPro" id="IPR014001">
    <property type="entry name" value="Helicase_ATP-bd"/>
</dbReference>
<dbReference type="InterPro" id="IPR048333">
    <property type="entry name" value="HA2_WH"/>
</dbReference>
<dbReference type="Pfam" id="PF07717">
    <property type="entry name" value="OB_NTP_bind"/>
    <property type="match status" value="1"/>
</dbReference>